<protein>
    <recommendedName>
        <fullName evidence="1">Swiss Army Knife RNA repair protein HAD domain-containing protein</fullName>
    </recommendedName>
</protein>
<reference evidence="2" key="1">
    <citation type="submission" date="2020-10" db="EMBL/GenBank/DDBJ databases">
        <authorList>
            <person name="Roach M.J.R."/>
        </authorList>
    </citation>
    <scope>NUCLEOTIDE SEQUENCE</scope>
    <source>
        <strain evidence="2">CBS 1945</strain>
    </source>
</reference>
<evidence type="ECO:0000259" key="1">
    <source>
        <dbReference type="Pfam" id="PF10307"/>
    </source>
</evidence>
<dbReference type="OrthoDB" id="5596992at2759"/>
<name>A0A875S6X9_EENNA</name>
<dbReference type="InterPro" id="IPR018812">
    <property type="entry name" value="SAK_HAD"/>
</dbReference>
<evidence type="ECO:0000313" key="3">
    <source>
        <dbReference type="Proteomes" id="UP000662931"/>
    </source>
</evidence>
<dbReference type="GeneID" id="62198140"/>
<organism evidence="2 3">
    <name type="scientific">Eeniella nana</name>
    <name type="common">Yeast</name>
    <name type="synonym">Brettanomyces nanus</name>
    <dbReference type="NCBI Taxonomy" id="13502"/>
    <lineage>
        <taxon>Eukaryota</taxon>
        <taxon>Fungi</taxon>
        <taxon>Dikarya</taxon>
        <taxon>Ascomycota</taxon>
        <taxon>Saccharomycotina</taxon>
        <taxon>Pichiomycetes</taxon>
        <taxon>Pichiales</taxon>
        <taxon>Pichiaceae</taxon>
        <taxon>Brettanomyces</taxon>
    </lineage>
</organism>
<dbReference type="Pfam" id="PF10307">
    <property type="entry name" value="HAD_SAK_1"/>
    <property type="match status" value="1"/>
</dbReference>
<keyword evidence="3" id="KW-1185">Reference proteome</keyword>
<evidence type="ECO:0000313" key="2">
    <source>
        <dbReference type="EMBL" id="QPG77331.1"/>
    </source>
</evidence>
<dbReference type="KEGG" id="bnn:FOA43_004740"/>
<gene>
    <name evidence="2" type="ORF">FOA43_004740</name>
</gene>
<dbReference type="RefSeq" id="XP_038780896.1">
    <property type="nucleotide sequence ID" value="XM_038924968.1"/>
</dbReference>
<sequence length="374" mass="43354">MKVDIFKFDNTLFKTPLPNYELFSSDSIDILTDQSPQNFLNWFRDYAILSSAYEENGLPKDASRNQLMWNEPLVDIARDSIHDPNTLTVLYASRPDVPAFQKCIHDLTKLRGLLFDLVHLSLPRYGIPDFIDNLTDMQPDVDEINYYANVDQTEDNALAEFMYQSYANIDFYRIPVAFQRSYINPTSEFKLVLSMVSRYNRISETKAIVTRSRNGTVFRLPIQERKRLLQLCMNGDFISKKEYSHLKFDATDIPVTTHQLSREDEDKIGRLGEIMEVVPTSMGCIPGRIYVVKVQMKDIGLSFLYSKDPLIVIAYDKSLKYHQIGPFIRQIRNYKPFQSSSTFEAIAQFSDKLRIKLSPKTRDAKMKNVRAVLE</sequence>
<dbReference type="Proteomes" id="UP000662931">
    <property type="component" value="Chromosome 4"/>
</dbReference>
<accession>A0A875S6X9</accession>
<dbReference type="AlphaFoldDB" id="A0A875S6X9"/>
<feature type="domain" description="Swiss Army Knife RNA repair protein HAD" evidence="1">
    <location>
        <begin position="15"/>
        <end position="201"/>
    </location>
</feature>
<dbReference type="EMBL" id="CP064815">
    <property type="protein sequence ID" value="QPG77331.1"/>
    <property type="molecule type" value="Genomic_DNA"/>
</dbReference>
<proteinExistence type="predicted"/>